<evidence type="ECO:0000313" key="6">
    <source>
        <dbReference type="Proteomes" id="UP000632659"/>
    </source>
</evidence>
<feature type="signal peptide" evidence="4">
    <location>
        <begin position="1"/>
        <end position="23"/>
    </location>
</feature>
<evidence type="ECO:0000256" key="1">
    <source>
        <dbReference type="ARBA" id="ARBA00008520"/>
    </source>
</evidence>
<evidence type="ECO:0000313" key="5">
    <source>
        <dbReference type="EMBL" id="MBC8609526.1"/>
    </source>
</evidence>
<dbReference type="OrthoDB" id="9795467at2"/>
<protein>
    <submittedName>
        <fullName evidence="5">Sugar ABC transporter substrate-binding protein</fullName>
    </submittedName>
</protein>
<dbReference type="GO" id="GO:0042956">
    <property type="term" value="P:maltodextrin transmembrane transport"/>
    <property type="evidence" value="ECO:0007669"/>
    <property type="project" value="TreeGrafter"/>
</dbReference>
<dbReference type="Gene3D" id="3.40.190.10">
    <property type="entry name" value="Periplasmic binding protein-like II"/>
    <property type="match status" value="1"/>
</dbReference>
<name>A0A8J6PBX3_9FIRM</name>
<dbReference type="PROSITE" id="PS51257">
    <property type="entry name" value="PROKAR_LIPOPROTEIN"/>
    <property type="match status" value="1"/>
</dbReference>
<evidence type="ECO:0000256" key="3">
    <source>
        <dbReference type="ARBA" id="ARBA00022729"/>
    </source>
</evidence>
<dbReference type="AlphaFoldDB" id="A0A8J6PBX3"/>
<dbReference type="CDD" id="cd13585">
    <property type="entry name" value="PBP2_TMBP_like"/>
    <property type="match status" value="1"/>
</dbReference>
<dbReference type="Pfam" id="PF13416">
    <property type="entry name" value="SBP_bac_8"/>
    <property type="match status" value="1"/>
</dbReference>
<sequence length="421" mass="45402">MNKKSIVALLTASLCALTLTVTGCGDSKDDNTSGGGNASAESPVTIKWGVWGSSQDIETFNKMADGVNEVVPEVKNIEVMHYASTDDFWSGLPSQVAAGTAPDMALPTNENAYEFINGGLFIPLDTDAIDVSKIDENAIRIWTVDDKLYGFPIDAQPTCFLINLDMWEAAGLTEADYPKTWDDVRAAAEKLTTDDVTGICINMESTFHITQVVQSFGGGWGEGKTIDSAENAEGLQWVIDMFKDGLAVSSKQIGDDWEGTSFAQNHVAMTMGGTWFRGQMQTAAPDTNYIALPIPQKDPANPASALHSDAIVIFKSCENVAAASKAAEYLAREDCQQIRAEGTGNIPSIPELYEKYYEDNPQFASLKGTESYSIPFGYPAKTSQFQTAFVNEATKVLYDSSNNGTAEEILAAVAETYGPVE</sequence>
<evidence type="ECO:0000256" key="4">
    <source>
        <dbReference type="SAM" id="SignalP"/>
    </source>
</evidence>
<dbReference type="InterPro" id="IPR006059">
    <property type="entry name" value="SBP"/>
</dbReference>
<keyword evidence="6" id="KW-1185">Reference proteome</keyword>
<feature type="chain" id="PRO_5039216118" evidence="4">
    <location>
        <begin position="24"/>
        <end position="421"/>
    </location>
</feature>
<dbReference type="GO" id="GO:0015768">
    <property type="term" value="P:maltose transport"/>
    <property type="evidence" value="ECO:0007669"/>
    <property type="project" value="TreeGrafter"/>
</dbReference>
<organism evidence="5 6">
    <name type="scientific">Massiliimalia timonensis</name>
    <dbReference type="NCBI Taxonomy" id="1987501"/>
    <lineage>
        <taxon>Bacteria</taxon>
        <taxon>Bacillati</taxon>
        <taxon>Bacillota</taxon>
        <taxon>Clostridia</taxon>
        <taxon>Eubacteriales</taxon>
        <taxon>Oscillospiraceae</taxon>
        <taxon>Massiliimalia</taxon>
    </lineage>
</organism>
<proteinExistence type="inferred from homology"/>
<reference evidence="5" key="1">
    <citation type="submission" date="2020-08" db="EMBL/GenBank/DDBJ databases">
        <title>Genome public.</title>
        <authorList>
            <person name="Liu C."/>
            <person name="Sun Q."/>
        </authorList>
    </citation>
    <scope>NUCLEOTIDE SEQUENCE</scope>
    <source>
        <strain evidence="5">NSJ-15</strain>
    </source>
</reference>
<evidence type="ECO:0000256" key="2">
    <source>
        <dbReference type="ARBA" id="ARBA00022448"/>
    </source>
</evidence>
<dbReference type="GO" id="GO:1901982">
    <property type="term" value="F:maltose binding"/>
    <property type="evidence" value="ECO:0007669"/>
    <property type="project" value="TreeGrafter"/>
</dbReference>
<gene>
    <name evidence="5" type="ORF">H8702_00115</name>
</gene>
<comment type="caution">
    <text evidence="5">The sequence shown here is derived from an EMBL/GenBank/DDBJ whole genome shotgun (WGS) entry which is preliminary data.</text>
</comment>
<dbReference type="PANTHER" id="PTHR30061:SF50">
    <property type="entry name" value="MALTOSE_MALTODEXTRIN-BINDING PERIPLASMIC PROTEIN"/>
    <property type="match status" value="1"/>
</dbReference>
<comment type="similarity">
    <text evidence="1">Belongs to the bacterial solute-binding protein 1 family.</text>
</comment>
<dbReference type="SUPFAM" id="SSF53850">
    <property type="entry name" value="Periplasmic binding protein-like II"/>
    <property type="match status" value="1"/>
</dbReference>
<dbReference type="PANTHER" id="PTHR30061">
    <property type="entry name" value="MALTOSE-BINDING PERIPLASMIC PROTEIN"/>
    <property type="match status" value="1"/>
</dbReference>
<dbReference type="Proteomes" id="UP000632659">
    <property type="component" value="Unassembled WGS sequence"/>
</dbReference>
<accession>A0A8J6PBX3</accession>
<keyword evidence="2" id="KW-0813">Transport</keyword>
<keyword evidence="3 4" id="KW-0732">Signal</keyword>
<dbReference type="RefSeq" id="WP_093988015.1">
    <property type="nucleotide sequence ID" value="NZ_FYDD01000003.1"/>
</dbReference>
<dbReference type="GO" id="GO:0055052">
    <property type="term" value="C:ATP-binding cassette (ABC) transporter complex, substrate-binding subunit-containing"/>
    <property type="evidence" value="ECO:0007669"/>
    <property type="project" value="TreeGrafter"/>
</dbReference>
<dbReference type="EMBL" id="JACRTL010000001">
    <property type="protein sequence ID" value="MBC8609526.1"/>
    <property type="molecule type" value="Genomic_DNA"/>
</dbReference>